<evidence type="ECO:0000313" key="3">
    <source>
        <dbReference type="Proteomes" id="UP001597327"/>
    </source>
</evidence>
<evidence type="ECO:0000313" key="2">
    <source>
        <dbReference type="EMBL" id="MFD1695153.1"/>
    </source>
</evidence>
<dbReference type="RefSeq" id="WP_244304357.1">
    <property type="nucleotide sequence ID" value="NZ_JBHUFA010000001.1"/>
</dbReference>
<dbReference type="SUPFAM" id="SSF56281">
    <property type="entry name" value="Metallo-hydrolase/oxidoreductase"/>
    <property type="match status" value="1"/>
</dbReference>
<dbReference type="Gene3D" id="1.10.10.10">
    <property type="entry name" value="Winged helix-like DNA-binding domain superfamily/Winged helix DNA-binding domain"/>
    <property type="match status" value="1"/>
</dbReference>
<dbReference type="Pfam" id="PF00753">
    <property type="entry name" value="Lactamase_B"/>
    <property type="match status" value="1"/>
</dbReference>
<name>A0ABW4JWV9_9HYPH</name>
<sequence>MDHQRAFEPAYGTAVEVADGIRRMTVRNPGPFTFHGTNTYLIGTGDVAILDPGPDNAEHLEALLAATKGQRIAAILVSHTHMDHSPGARRLKAATGAPIIGCGPHRAARAMAEGEVNAMDASADRDHAPDQELRDGDRFDGQGFTLTALETPGHTANHLCLALGGTDILFSADHVMAWATSIVAPPDGSMTDYLTSLDRLKARDERLFLPGHGGPVTDAAGYMAQLKAHRLGRERSILAVLDGTARRIPEIVDLVYAGLDPQLKPAAALSVLAHLEALVERETVEAPAGASLGGLFRLSAS</sequence>
<accession>A0ABW4JWV9</accession>
<dbReference type="Proteomes" id="UP001597327">
    <property type="component" value="Unassembled WGS sequence"/>
</dbReference>
<feature type="domain" description="Metallo-beta-lactamase" evidence="1">
    <location>
        <begin position="36"/>
        <end position="212"/>
    </location>
</feature>
<evidence type="ECO:0000259" key="1">
    <source>
        <dbReference type="SMART" id="SM00849"/>
    </source>
</evidence>
<dbReference type="InterPro" id="IPR036388">
    <property type="entry name" value="WH-like_DNA-bd_sf"/>
</dbReference>
<comment type="caution">
    <text evidence="2">The sequence shown here is derived from an EMBL/GenBank/DDBJ whole genome shotgun (WGS) entry which is preliminary data.</text>
</comment>
<organism evidence="2 3">
    <name type="scientific">Roseibium aestuarii</name>
    <dbReference type="NCBI Taxonomy" id="2600299"/>
    <lineage>
        <taxon>Bacteria</taxon>
        <taxon>Pseudomonadati</taxon>
        <taxon>Pseudomonadota</taxon>
        <taxon>Alphaproteobacteria</taxon>
        <taxon>Hyphomicrobiales</taxon>
        <taxon>Stappiaceae</taxon>
        <taxon>Roseibium</taxon>
    </lineage>
</organism>
<dbReference type="SMART" id="SM00849">
    <property type="entry name" value="Lactamase_B"/>
    <property type="match status" value="1"/>
</dbReference>
<proteinExistence type="predicted"/>
<dbReference type="InterPro" id="IPR041516">
    <property type="entry name" value="LACTB2_WH"/>
</dbReference>
<dbReference type="Gene3D" id="3.60.15.10">
    <property type="entry name" value="Ribonuclease Z/Hydroxyacylglutathione hydrolase-like"/>
    <property type="match status" value="1"/>
</dbReference>
<keyword evidence="3" id="KW-1185">Reference proteome</keyword>
<dbReference type="InterPro" id="IPR001279">
    <property type="entry name" value="Metallo-B-lactamas"/>
</dbReference>
<dbReference type="CDD" id="cd16278">
    <property type="entry name" value="metallo-hydrolase-like_MBL-fold"/>
    <property type="match status" value="1"/>
</dbReference>
<dbReference type="InterPro" id="IPR050662">
    <property type="entry name" value="Sec-metab_biosynth-thioest"/>
</dbReference>
<dbReference type="PANTHER" id="PTHR23131">
    <property type="entry name" value="ENDORIBONUCLEASE LACTB2"/>
    <property type="match status" value="1"/>
</dbReference>
<dbReference type="EMBL" id="JBHUFA010000001">
    <property type="protein sequence ID" value="MFD1695153.1"/>
    <property type="molecule type" value="Genomic_DNA"/>
</dbReference>
<dbReference type="InterPro" id="IPR036866">
    <property type="entry name" value="RibonucZ/Hydroxyglut_hydro"/>
</dbReference>
<reference evidence="3" key="1">
    <citation type="journal article" date="2019" name="Int. J. Syst. Evol. Microbiol.">
        <title>The Global Catalogue of Microorganisms (GCM) 10K type strain sequencing project: providing services to taxonomists for standard genome sequencing and annotation.</title>
        <authorList>
            <consortium name="The Broad Institute Genomics Platform"/>
            <consortium name="The Broad Institute Genome Sequencing Center for Infectious Disease"/>
            <person name="Wu L."/>
            <person name="Ma J."/>
        </authorList>
    </citation>
    <scope>NUCLEOTIDE SEQUENCE [LARGE SCALE GENOMIC DNA]</scope>
    <source>
        <strain evidence="3">JCM 3369</strain>
    </source>
</reference>
<protein>
    <submittedName>
        <fullName evidence="2">MBL fold metallo-hydrolase</fullName>
    </submittedName>
</protein>
<dbReference type="Pfam" id="PF17778">
    <property type="entry name" value="WHD_BLACT"/>
    <property type="match status" value="1"/>
</dbReference>
<dbReference type="PANTHER" id="PTHR23131:SF0">
    <property type="entry name" value="ENDORIBONUCLEASE LACTB2"/>
    <property type="match status" value="1"/>
</dbReference>
<gene>
    <name evidence="2" type="ORF">ACFSC7_06470</name>
</gene>